<feature type="binding site" evidence="4">
    <location>
        <position position="307"/>
    </location>
    <ligand>
        <name>S-adenosyl-L-methionine</name>
        <dbReference type="ChEBI" id="CHEBI:59789"/>
    </ligand>
</feature>
<dbReference type="InterPro" id="IPR012340">
    <property type="entry name" value="NA-bd_OB-fold"/>
</dbReference>
<dbReference type="RefSeq" id="WP_337890613.1">
    <property type="nucleotide sequence ID" value="NZ_JBAHVI010000008.1"/>
</dbReference>
<dbReference type="InterPro" id="IPR010280">
    <property type="entry name" value="U5_MeTrfase_fam"/>
</dbReference>
<dbReference type="PROSITE" id="PS50926">
    <property type="entry name" value="TRAM"/>
    <property type="match status" value="1"/>
</dbReference>
<evidence type="ECO:0000256" key="1">
    <source>
        <dbReference type="ARBA" id="ARBA00022603"/>
    </source>
</evidence>
<keyword evidence="2 4" id="KW-0808">Transferase</keyword>
<dbReference type="InterPro" id="IPR002792">
    <property type="entry name" value="TRAM_dom"/>
</dbReference>
<evidence type="ECO:0000256" key="2">
    <source>
        <dbReference type="ARBA" id="ARBA00022679"/>
    </source>
</evidence>
<evidence type="ECO:0000313" key="8">
    <source>
        <dbReference type="Proteomes" id="UP001359781"/>
    </source>
</evidence>
<dbReference type="Gene3D" id="2.40.50.140">
    <property type="entry name" value="Nucleic acid-binding proteins"/>
    <property type="match status" value="1"/>
</dbReference>
<dbReference type="PROSITE" id="PS51687">
    <property type="entry name" value="SAM_MT_RNA_M5U"/>
    <property type="match status" value="1"/>
</dbReference>
<dbReference type="PANTHER" id="PTHR11061:SF30">
    <property type="entry name" value="TRNA (URACIL(54)-C(5))-METHYLTRANSFERASE"/>
    <property type="match status" value="1"/>
</dbReference>
<name>A0ABU8P1Y4_9CORY</name>
<keyword evidence="3 4" id="KW-0949">S-adenosyl-L-methionine</keyword>
<feature type="binding site" evidence="4">
    <location>
        <position position="283"/>
    </location>
    <ligand>
        <name>S-adenosyl-L-methionine</name>
        <dbReference type="ChEBI" id="CHEBI:59789"/>
    </ligand>
</feature>
<keyword evidence="1 4" id="KW-0489">Methyltransferase</keyword>
<evidence type="ECO:0000313" key="7">
    <source>
        <dbReference type="EMBL" id="MEJ4100491.1"/>
    </source>
</evidence>
<dbReference type="Pfam" id="PF05958">
    <property type="entry name" value="tRNA_U5-meth_tr"/>
    <property type="match status" value="1"/>
</dbReference>
<dbReference type="InterPro" id="IPR029063">
    <property type="entry name" value="SAM-dependent_MTases_sf"/>
</dbReference>
<reference evidence="7 8" key="1">
    <citation type="submission" date="2024-02" db="EMBL/GenBank/DDBJ databases">
        <title>Whole genome sequencing and characterization of Corynebacterium isolated from the ocular surface of dry eye disease sufferers.</title>
        <authorList>
            <person name="Naqvi M."/>
        </authorList>
    </citation>
    <scope>NUCLEOTIDE SEQUENCE [LARGE SCALE GENOMIC DNA]</scope>
    <source>
        <strain evidence="7 8">PCRF</strain>
    </source>
</reference>
<proteinExistence type="inferred from homology"/>
<protein>
    <submittedName>
        <fullName evidence="7">TRAM domain-containing protein</fullName>
    </submittedName>
</protein>
<comment type="similarity">
    <text evidence="4">Belongs to the class I-like SAM-binding methyltransferase superfamily. RNA M5U methyltransferase family.</text>
</comment>
<evidence type="ECO:0000256" key="5">
    <source>
        <dbReference type="PROSITE-ProRule" id="PRU10015"/>
    </source>
</evidence>
<keyword evidence="8" id="KW-1185">Reference proteome</keyword>
<dbReference type="Gene3D" id="2.40.50.1070">
    <property type="match status" value="1"/>
</dbReference>
<feature type="domain" description="TRAM" evidence="6">
    <location>
        <begin position="11"/>
        <end position="71"/>
    </location>
</feature>
<dbReference type="PROSITE" id="PS01230">
    <property type="entry name" value="TRMA_1"/>
    <property type="match status" value="1"/>
</dbReference>
<dbReference type="EMBL" id="JBAHVJ010000008">
    <property type="protein sequence ID" value="MEJ4100491.1"/>
    <property type="molecule type" value="Genomic_DNA"/>
</dbReference>
<evidence type="ECO:0000256" key="4">
    <source>
        <dbReference type="PROSITE-ProRule" id="PRU01024"/>
    </source>
</evidence>
<gene>
    <name evidence="7" type="ORF">V5S96_08995</name>
</gene>
<comment type="caution">
    <text evidence="7">The sequence shown here is derived from an EMBL/GenBank/DDBJ whole genome shotgun (WGS) entry which is preliminary data.</text>
</comment>
<organism evidence="7 8">
    <name type="scientific">Corynebacterium mastitidis</name>
    <dbReference type="NCBI Taxonomy" id="161890"/>
    <lineage>
        <taxon>Bacteria</taxon>
        <taxon>Bacillati</taxon>
        <taxon>Actinomycetota</taxon>
        <taxon>Actinomycetes</taxon>
        <taxon>Mycobacteriales</taxon>
        <taxon>Corynebacteriaceae</taxon>
        <taxon>Corynebacterium</taxon>
    </lineage>
</organism>
<dbReference type="SUPFAM" id="SSF53335">
    <property type="entry name" value="S-adenosyl-L-methionine-dependent methyltransferases"/>
    <property type="match status" value="1"/>
</dbReference>
<feature type="binding site" evidence="4">
    <location>
        <position position="249"/>
    </location>
    <ligand>
        <name>S-adenosyl-L-methionine</name>
        <dbReference type="ChEBI" id="CHEBI:59789"/>
    </ligand>
</feature>
<feature type="binding site" evidence="4">
    <location>
        <position position="348"/>
    </location>
    <ligand>
        <name>S-adenosyl-L-methionine</name>
        <dbReference type="ChEBI" id="CHEBI:59789"/>
    </ligand>
</feature>
<dbReference type="Gene3D" id="3.40.50.150">
    <property type="entry name" value="Vaccinia Virus protein VP39"/>
    <property type="match status" value="1"/>
</dbReference>
<sequence>MTDADASNHPESGMGAGDLVRVSIDRMAHGGEGIGTVEGRVVFVSGAFPGDTVEACVLKVKKSFARAAALRVLEPSELRGESSRCAAAEHGAGCCDFAALTPQAELRLKEAVLRDQLSRIAGLTVDNLAVRSLEPQRHWRTRTRLGVDERGRAGVRRAGSHELVTEAACAQPVAGLTDGLVGPDARRFRPGAEVVAVRGDDGRRHVVETRRASRGRRTERIEKIVEGDREVTHTVDGHAFSFPVTAFWQAHRRAPEAYSQRIREWLAEALGGGDKAGVGWDLYGGVGLFVPPLAAALGEGARVYSVDASHAATASPQECLAPYDVVVRGSRVERCLGTLPAPRAVVLDPPRTGAGAEVVRGIAQAAPEAVVHIGCDPATFARDLRAWVDGGYRVGAMELINAFPGTHHCEVLALLLPGRAAGVK</sequence>
<feature type="active site" description="Nucleophile" evidence="4">
    <location>
        <position position="375"/>
    </location>
</feature>
<accession>A0ABU8P1Y4</accession>
<dbReference type="Proteomes" id="UP001359781">
    <property type="component" value="Unassembled WGS sequence"/>
</dbReference>
<dbReference type="Pfam" id="PF01938">
    <property type="entry name" value="TRAM"/>
    <property type="match status" value="1"/>
</dbReference>
<feature type="active site" evidence="5">
    <location>
        <position position="375"/>
    </location>
</feature>
<dbReference type="SUPFAM" id="SSF50249">
    <property type="entry name" value="Nucleic acid-binding proteins"/>
    <property type="match status" value="1"/>
</dbReference>
<dbReference type="PANTHER" id="PTHR11061">
    <property type="entry name" value="RNA M5U METHYLTRANSFERASE"/>
    <property type="match status" value="1"/>
</dbReference>
<dbReference type="InterPro" id="IPR030390">
    <property type="entry name" value="MeTrfase_TrmA_AS"/>
</dbReference>
<evidence type="ECO:0000256" key="3">
    <source>
        <dbReference type="ARBA" id="ARBA00022691"/>
    </source>
</evidence>
<evidence type="ECO:0000259" key="6">
    <source>
        <dbReference type="PROSITE" id="PS50926"/>
    </source>
</evidence>